<dbReference type="Proteomes" id="UP000243900">
    <property type="component" value="Unassembled WGS sequence"/>
</dbReference>
<accession>A0A2P6ARP3</accession>
<dbReference type="NCBIfam" id="NF041023">
    <property type="entry name" value="PP0621_fam"/>
    <property type="match status" value="1"/>
</dbReference>
<keyword evidence="2" id="KW-1185">Reference proteome</keyword>
<protein>
    <submittedName>
        <fullName evidence="1">Uncharacterized protein</fullName>
    </submittedName>
</protein>
<reference evidence="2" key="1">
    <citation type="submission" date="2018-02" db="EMBL/GenBank/DDBJ databases">
        <title>Genome sequencing of Solimonas sp. HR-BB.</title>
        <authorList>
            <person name="Lee Y."/>
            <person name="Jeon C.O."/>
        </authorList>
    </citation>
    <scope>NUCLEOTIDE SEQUENCE [LARGE SCALE GENOMIC DNA]</scope>
    <source>
        <strain evidence="2">HR-E</strain>
    </source>
</reference>
<dbReference type="RefSeq" id="WP_105192811.1">
    <property type="nucleotide sequence ID" value="NZ_PTQZ01000180.1"/>
</dbReference>
<evidence type="ECO:0000313" key="2">
    <source>
        <dbReference type="Proteomes" id="UP000243900"/>
    </source>
</evidence>
<dbReference type="OrthoDB" id="9814432at2"/>
<dbReference type="AlphaFoldDB" id="A0A2P6ARP3"/>
<dbReference type="EMBL" id="PTQZ01000180">
    <property type="protein sequence ID" value="PQA37643.1"/>
    <property type="molecule type" value="Genomic_DNA"/>
</dbReference>
<organism evidence="1 2">
    <name type="scientific">Amnimonas aquatica</name>
    <dbReference type="NCBI Taxonomy" id="2094561"/>
    <lineage>
        <taxon>Bacteria</taxon>
        <taxon>Pseudomonadati</taxon>
        <taxon>Pseudomonadota</taxon>
        <taxon>Gammaproteobacteria</taxon>
        <taxon>Moraxellales</taxon>
        <taxon>Moraxellaceae</taxon>
        <taxon>Amnimonas</taxon>
    </lineage>
</organism>
<evidence type="ECO:0000313" key="1">
    <source>
        <dbReference type="EMBL" id="PQA37643.1"/>
    </source>
</evidence>
<gene>
    <name evidence="1" type="ORF">C5O18_07400</name>
</gene>
<proteinExistence type="predicted"/>
<dbReference type="InterPro" id="IPR049708">
    <property type="entry name" value="PP0621-like"/>
</dbReference>
<sequence>MMVVIIRLLILAAIAWFGYRLVRKLLALPPGGRQDDAATGGEAQQKTPEVMQRCAQCGVHVPLGESTQSRGRVFCSEAHRDNWFRDNPQP</sequence>
<name>A0A2P6ARP3_9GAMM</name>
<comment type="caution">
    <text evidence="1">The sequence shown here is derived from an EMBL/GenBank/DDBJ whole genome shotgun (WGS) entry which is preliminary data.</text>
</comment>